<feature type="domain" description="FAD dependent oxidoreductase" evidence="9">
    <location>
        <begin position="130"/>
        <end position="381"/>
    </location>
</feature>
<dbReference type="EMBL" id="JAHWZX010000012">
    <property type="protein sequence ID" value="MBW4331734.1"/>
    <property type="molecule type" value="Genomic_DNA"/>
</dbReference>
<evidence type="ECO:0000313" key="11">
    <source>
        <dbReference type="Proteomes" id="UP001197214"/>
    </source>
</evidence>
<protein>
    <recommendedName>
        <fullName evidence="7">D-amino-acid oxidase</fullName>
        <ecNumber evidence="6">1.4.3.3</ecNumber>
    </recommendedName>
</protein>
<evidence type="ECO:0000256" key="5">
    <source>
        <dbReference type="ARBA" id="ARBA00023002"/>
    </source>
</evidence>
<evidence type="ECO:0000313" key="10">
    <source>
        <dbReference type="EMBL" id="MBW4331734.1"/>
    </source>
</evidence>
<evidence type="ECO:0000256" key="8">
    <source>
        <dbReference type="ARBA" id="ARBA00049547"/>
    </source>
</evidence>
<gene>
    <name evidence="10" type="ORF">KY084_12720</name>
</gene>
<dbReference type="InterPro" id="IPR023209">
    <property type="entry name" value="DAO"/>
</dbReference>
<evidence type="ECO:0000259" key="9">
    <source>
        <dbReference type="Pfam" id="PF01266"/>
    </source>
</evidence>
<dbReference type="Pfam" id="PF01266">
    <property type="entry name" value="DAO"/>
    <property type="match status" value="2"/>
</dbReference>
<dbReference type="PANTHER" id="PTHR11530:SF11">
    <property type="entry name" value="D-ASPARTATE OXIDASE"/>
    <property type="match status" value="1"/>
</dbReference>
<feature type="domain" description="FAD dependent oxidoreductase" evidence="9">
    <location>
        <begin position="58"/>
        <end position="120"/>
    </location>
</feature>
<evidence type="ECO:0000256" key="6">
    <source>
        <dbReference type="ARBA" id="ARBA00039101"/>
    </source>
</evidence>
<keyword evidence="5" id="KW-0560">Oxidoreductase</keyword>
<organism evidence="10 11">
    <name type="scientific">Stakelama flava</name>
    <dbReference type="NCBI Taxonomy" id="2860338"/>
    <lineage>
        <taxon>Bacteria</taxon>
        <taxon>Pseudomonadati</taxon>
        <taxon>Pseudomonadota</taxon>
        <taxon>Alphaproteobacteria</taxon>
        <taxon>Sphingomonadales</taxon>
        <taxon>Sphingomonadaceae</taxon>
        <taxon>Stakelama</taxon>
    </lineage>
</organism>
<dbReference type="Proteomes" id="UP001197214">
    <property type="component" value="Unassembled WGS sequence"/>
</dbReference>
<keyword evidence="4" id="KW-0274">FAD</keyword>
<keyword evidence="11" id="KW-1185">Reference proteome</keyword>
<dbReference type="EC" id="1.4.3.3" evidence="6"/>
<evidence type="ECO:0000256" key="3">
    <source>
        <dbReference type="ARBA" id="ARBA00022630"/>
    </source>
</evidence>
<comment type="similarity">
    <text evidence="2">Belongs to the DAMOX/DASOX family.</text>
</comment>
<comment type="cofactor">
    <cofactor evidence="1">
        <name>FAD</name>
        <dbReference type="ChEBI" id="CHEBI:57692"/>
    </cofactor>
</comment>
<evidence type="ECO:0000256" key="7">
    <source>
        <dbReference type="ARBA" id="ARBA00039751"/>
    </source>
</evidence>
<proteinExistence type="inferred from homology"/>
<dbReference type="InterPro" id="IPR006076">
    <property type="entry name" value="FAD-dep_OxRdtase"/>
</dbReference>
<name>A0ABS6XNF0_9SPHN</name>
<evidence type="ECO:0000256" key="2">
    <source>
        <dbReference type="ARBA" id="ARBA00006730"/>
    </source>
</evidence>
<keyword evidence="3" id="KW-0285">Flavoprotein</keyword>
<reference evidence="10 11" key="1">
    <citation type="submission" date="2021-07" db="EMBL/GenBank/DDBJ databases">
        <title>Stakelama flava sp. nov., a novel endophytic bacterium isolated from branch of Kandelia candel.</title>
        <authorList>
            <person name="Tuo L."/>
        </authorList>
    </citation>
    <scope>NUCLEOTIDE SEQUENCE [LARGE SCALE GENOMIC DNA]</scope>
    <source>
        <strain evidence="10 11">CBK3Z-3</strain>
    </source>
</reference>
<evidence type="ECO:0000256" key="1">
    <source>
        <dbReference type="ARBA" id="ARBA00001974"/>
    </source>
</evidence>
<dbReference type="PANTHER" id="PTHR11530">
    <property type="entry name" value="D-AMINO ACID OXIDASE"/>
    <property type="match status" value="1"/>
</dbReference>
<comment type="caution">
    <text evidence="10">The sequence shown here is derived from an EMBL/GenBank/DDBJ whole genome shotgun (WGS) entry which is preliminary data.</text>
</comment>
<evidence type="ECO:0000256" key="4">
    <source>
        <dbReference type="ARBA" id="ARBA00022827"/>
    </source>
</evidence>
<sequence>MCASIPTISSPSKRWTVIADAPPGAVDRRTLVGVVGASLLAGCAATGATNRPLAGGSACLPPVRAREDRLIRQVVGLRPFRPSGFVVREASFGDKRLVHNYGHGGAGITLSWGSSRLATNIGLPGHRGAVAVIGAGVMGLTTARLVQEAGYPVTLYAKALPPETTSNIAGGQWYPSLLYRRSRLTPAFTAQLKAAAAYAYQRFQIMVGDDYGVRWMTNYQLSDSPPSESAKDELLASMLPENRALPAGAMGFGSPYVSQWSGMLIEPPRFLRAMLRDIRVAGGEVEIRDFADPSQIADLPERLIFNCTGLGARDLFGDTELQPMRGQLAVLMPQPEVDYAYETAGGAYMFSRSDGVLLGGTADLGDWSLDPDPETTRRLIRLHAGIANAMRCA</sequence>
<accession>A0ABS6XNF0</accession>
<comment type="catalytic activity">
    <reaction evidence="8">
        <text>a D-alpha-amino acid + O2 + H2O = a 2-oxocarboxylate + H2O2 + NH4(+)</text>
        <dbReference type="Rhea" id="RHEA:21816"/>
        <dbReference type="ChEBI" id="CHEBI:15377"/>
        <dbReference type="ChEBI" id="CHEBI:15379"/>
        <dbReference type="ChEBI" id="CHEBI:16240"/>
        <dbReference type="ChEBI" id="CHEBI:28938"/>
        <dbReference type="ChEBI" id="CHEBI:35179"/>
        <dbReference type="ChEBI" id="CHEBI:59871"/>
        <dbReference type="EC" id="1.4.3.3"/>
    </reaction>
    <physiologicalReaction direction="left-to-right" evidence="8">
        <dbReference type="Rhea" id="RHEA:21817"/>
    </physiologicalReaction>
</comment>